<accession>A0A6M4MCM0</accession>
<evidence type="ECO:0000256" key="1">
    <source>
        <dbReference type="ARBA" id="ARBA00009670"/>
    </source>
</evidence>
<dbReference type="InterPro" id="IPR011009">
    <property type="entry name" value="Kinase-like_dom_sf"/>
</dbReference>
<dbReference type="GO" id="GO:0016301">
    <property type="term" value="F:kinase activity"/>
    <property type="evidence" value="ECO:0007669"/>
    <property type="project" value="UniProtKB-KW"/>
</dbReference>
<proteinExistence type="inferred from homology"/>
<evidence type="ECO:0000259" key="5">
    <source>
        <dbReference type="Pfam" id="PF03109"/>
    </source>
</evidence>
<dbReference type="CDD" id="cd13970">
    <property type="entry name" value="ABC1_ADCK3"/>
    <property type="match status" value="1"/>
</dbReference>
<keyword evidence="3" id="KW-0547">Nucleotide-binding</keyword>
<organism evidence="6 7">
    <name type="scientific">Alteromonas pelagimontana</name>
    <dbReference type="NCBI Taxonomy" id="1858656"/>
    <lineage>
        <taxon>Bacteria</taxon>
        <taxon>Pseudomonadati</taxon>
        <taxon>Pseudomonadota</taxon>
        <taxon>Gammaproteobacteria</taxon>
        <taxon>Alteromonadales</taxon>
        <taxon>Alteromonadaceae</taxon>
        <taxon>Alteromonas/Salinimonas group</taxon>
        <taxon>Alteromonas</taxon>
    </lineage>
</organism>
<dbReference type="EMBL" id="CP052766">
    <property type="protein sequence ID" value="QJR80901.1"/>
    <property type="molecule type" value="Genomic_DNA"/>
</dbReference>
<comment type="similarity">
    <text evidence="1">Belongs to the protein kinase superfamily. ADCK protein kinase family.</text>
</comment>
<evidence type="ECO:0000256" key="4">
    <source>
        <dbReference type="ARBA" id="ARBA00022840"/>
    </source>
</evidence>
<dbReference type="Proteomes" id="UP000219285">
    <property type="component" value="Chromosome"/>
</dbReference>
<dbReference type="GO" id="GO:0005524">
    <property type="term" value="F:ATP binding"/>
    <property type="evidence" value="ECO:0007669"/>
    <property type="project" value="UniProtKB-KW"/>
</dbReference>
<dbReference type="AlphaFoldDB" id="A0A6M4MCM0"/>
<keyword evidence="7" id="KW-1185">Reference proteome</keyword>
<dbReference type="Pfam" id="PF03109">
    <property type="entry name" value="ABC1"/>
    <property type="match status" value="1"/>
</dbReference>
<dbReference type="InterPro" id="IPR051409">
    <property type="entry name" value="Atypical_kinase_ADCK"/>
</dbReference>
<evidence type="ECO:0000313" key="7">
    <source>
        <dbReference type="Proteomes" id="UP000219285"/>
    </source>
</evidence>
<dbReference type="RefSeq" id="WP_075607798.1">
    <property type="nucleotide sequence ID" value="NZ_CP052766.1"/>
</dbReference>
<keyword evidence="2" id="KW-0808">Transferase</keyword>
<evidence type="ECO:0000313" key="6">
    <source>
        <dbReference type="EMBL" id="QJR80901.1"/>
    </source>
</evidence>
<dbReference type="OrthoDB" id="9795390at2"/>
<keyword evidence="6" id="KW-0418">Kinase</keyword>
<evidence type="ECO:0000256" key="2">
    <source>
        <dbReference type="ARBA" id="ARBA00022679"/>
    </source>
</evidence>
<gene>
    <name evidence="6" type="ORF">CA267_008975</name>
</gene>
<dbReference type="PANTHER" id="PTHR43851">
    <property type="match status" value="1"/>
</dbReference>
<evidence type="ECO:0000256" key="3">
    <source>
        <dbReference type="ARBA" id="ARBA00022741"/>
    </source>
</evidence>
<dbReference type="GO" id="GO:0006744">
    <property type="term" value="P:ubiquinone biosynthetic process"/>
    <property type="evidence" value="ECO:0007669"/>
    <property type="project" value="TreeGrafter"/>
</dbReference>
<keyword evidence="4" id="KW-0067">ATP-binding</keyword>
<protein>
    <submittedName>
        <fullName evidence="6">AarF/ABC1/UbiB kinase family protein</fullName>
    </submittedName>
</protein>
<dbReference type="KEGG" id="apel:CA267_008975"/>
<dbReference type="PANTHER" id="PTHR43851:SF3">
    <property type="entry name" value="COENZYME Q8"/>
    <property type="match status" value="1"/>
</dbReference>
<sequence>MTKEKAGKAIPTGRLNRVWGLGSLAGRIAGNVVSQGAGKMLKGQRPKLSELVLTLGNIKRIADQLANMRGAAMKVGQLISMDNGDFLPRELADILARLRDDAEPMPKQQLVTVLNKEWGSEWQAELLYFSFAPVAAASIGQVHKAITQDGRTLAIKVQYPGIKSSIDSDVDNVASLIRLAGVMPATMDISPILQEAKLQLHQEADYQREAKMLAAYHAHLGESVHFLIPQVFEERSTDVVLAMDFLPGEDIQTLADAPQVVKDSLMSALMELFFREVFEFRLLQSDPNLANYRFHSQTNRIALLDFGATREICPNIANQYQRLLNAAAHQDKDLMREAALTIGLMNHTHTLEQQEKVIALGMAACESIQVSGPYDFGNSDLMQRLHEMGTSLTLESDFWHVPPADALFIHRKLGGLYMLAKRLGTRLNMRDIASPWLS</sequence>
<name>A0A6M4MCM0_9ALTE</name>
<dbReference type="SUPFAM" id="SSF56112">
    <property type="entry name" value="Protein kinase-like (PK-like)"/>
    <property type="match status" value="1"/>
</dbReference>
<feature type="domain" description="ABC1 atypical kinase-like" evidence="5">
    <location>
        <begin position="97"/>
        <end position="337"/>
    </location>
</feature>
<dbReference type="InterPro" id="IPR034646">
    <property type="entry name" value="ADCK3_dom"/>
</dbReference>
<reference evidence="7" key="1">
    <citation type="submission" date="2014-12" db="EMBL/GenBank/DDBJ databases">
        <title>Complete genome sequence of a multi-drug resistant Klebsiella pneumoniae.</title>
        <authorList>
            <person name="Hua X."/>
            <person name="Chen Q."/>
            <person name="Li X."/>
            <person name="Feng Y."/>
            <person name="Ruan Z."/>
            <person name="Yu Y."/>
        </authorList>
    </citation>
    <scope>NUCLEOTIDE SEQUENCE [LARGE SCALE GENOMIC DNA]</scope>
    <source>
        <strain evidence="7">5.12</strain>
    </source>
</reference>
<reference evidence="6 7" key="2">
    <citation type="submission" date="2020-04" db="EMBL/GenBank/DDBJ databases">
        <title>Complete genome sequence of Alteromonas pelagimontana 5.12T.</title>
        <authorList>
            <person name="Sinha R.K."/>
            <person name="Krishnan K.P."/>
            <person name="Kurian J.P."/>
        </authorList>
    </citation>
    <scope>NUCLEOTIDE SEQUENCE [LARGE SCALE GENOMIC DNA]</scope>
    <source>
        <strain evidence="6 7">5.12</strain>
    </source>
</reference>
<dbReference type="InterPro" id="IPR004147">
    <property type="entry name" value="ABC1_dom"/>
</dbReference>